<name>A0A2H5TV00_RHIID</name>
<dbReference type="AlphaFoldDB" id="A0A2H5TV00"/>
<evidence type="ECO:0000313" key="2">
    <source>
        <dbReference type="EMBL" id="POG72058.1"/>
    </source>
</evidence>
<dbReference type="GO" id="GO:0006396">
    <property type="term" value="P:RNA processing"/>
    <property type="evidence" value="ECO:0007669"/>
    <property type="project" value="InterPro"/>
</dbReference>
<dbReference type="PANTHER" id="PTHR10910">
    <property type="entry name" value="EUKARYOTE SPECIFIC DSRNA BINDING PROTEIN"/>
    <property type="match status" value="1"/>
</dbReference>
<organism evidence="2 3">
    <name type="scientific">Rhizophagus irregularis (strain DAOM 181602 / DAOM 197198 / MUCL 43194)</name>
    <name type="common">Arbuscular mycorrhizal fungus</name>
    <name type="synonym">Glomus intraradices</name>
    <dbReference type="NCBI Taxonomy" id="747089"/>
    <lineage>
        <taxon>Eukaryota</taxon>
        <taxon>Fungi</taxon>
        <taxon>Fungi incertae sedis</taxon>
        <taxon>Mucoromycota</taxon>
        <taxon>Glomeromycotina</taxon>
        <taxon>Glomeromycetes</taxon>
        <taxon>Glomerales</taxon>
        <taxon>Glomeraceae</taxon>
        <taxon>Rhizophagus</taxon>
    </lineage>
</organism>
<reference evidence="2 3" key="2">
    <citation type="journal article" date="2018" name="New Phytol.">
        <title>High intraspecific genome diversity in the model arbuscular mycorrhizal symbiont Rhizophagus irregularis.</title>
        <authorList>
            <person name="Chen E.C.H."/>
            <person name="Morin E."/>
            <person name="Beaudet D."/>
            <person name="Noel J."/>
            <person name="Yildirir G."/>
            <person name="Ndikumana S."/>
            <person name="Charron P."/>
            <person name="St-Onge C."/>
            <person name="Giorgi J."/>
            <person name="Kruger M."/>
            <person name="Marton T."/>
            <person name="Ropars J."/>
            <person name="Grigoriev I.V."/>
            <person name="Hainaut M."/>
            <person name="Henrissat B."/>
            <person name="Roux C."/>
            <person name="Martin F."/>
            <person name="Corradi N."/>
        </authorList>
    </citation>
    <scope>NUCLEOTIDE SEQUENCE [LARGE SCALE GENOMIC DNA]</scope>
    <source>
        <strain evidence="2 3">DAOM 197198</strain>
    </source>
</reference>
<dbReference type="PROSITE" id="PS50141">
    <property type="entry name" value="A_DEAMIN_EDITASE"/>
    <property type="match status" value="1"/>
</dbReference>
<dbReference type="GO" id="GO:0008251">
    <property type="term" value="F:tRNA-specific adenosine deaminase activity"/>
    <property type="evidence" value="ECO:0007669"/>
    <property type="project" value="TreeGrafter"/>
</dbReference>
<gene>
    <name evidence="2" type="ORF">GLOIN_2v1599777</name>
</gene>
<reference evidence="2 3" key="1">
    <citation type="journal article" date="2013" name="Proc. Natl. Acad. Sci. U.S.A.">
        <title>Genome of an arbuscular mycorrhizal fungus provides insight into the oldest plant symbiosis.</title>
        <authorList>
            <person name="Tisserant E."/>
            <person name="Malbreil M."/>
            <person name="Kuo A."/>
            <person name="Kohler A."/>
            <person name="Symeonidi A."/>
            <person name="Balestrini R."/>
            <person name="Charron P."/>
            <person name="Duensing N."/>
            <person name="Frei Dit Frey N."/>
            <person name="Gianinazzi-Pearson V."/>
            <person name="Gilbert L.B."/>
            <person name="Handa Y."/>
            <person name="Herr J.R."/>
            <person name="Hijri M."/>
            <person name="Koul R."/>
            <person name="Kawaguchi M."/>
            <person name="Krajinski F."/>
            <person name="Lammers P.J."/>
            <person name="Masclaux F.G."/>
            <person name="Murat C."/>
            <person name="Morin E."/>
            <person name="Ndikumana S."/>
            <person name="Pagni M."/>
            <person name="Petitpierre D."/>
            <person name="Requena N."/>
            <person name="Rosikiewicz P."/>
            <person name="Riley R."/>
            <person name="Saito K."/>
            <person name="San Clemente H."/>
            <person name="Shapiro H."/>
            <person name="van Tuinen D."/>
            <person name="Becard G."/>
            <person name="Bonfante P."/>
            <person name="Paszkowski U."/>
            <person name="Shachar-Hill Y.Y."/>
            <person name="Tuskan G.A."/>
            <person name="Young P.W."/>
            <person name="Sanders I.R."/>
            <person name="Henrissat B."/>
            <person name="Rensing S.A."/>
            <person name="Grigoriev I.V."/>
            <person name="Corradi N."/>
            <person name="Roux C."/>
            <person name="Martin F."/>
        </authorList>
    </citation>
    <scope>NUCLEOTIDE SEQUENCE [LARGE SCALE GENOMIC DNA]</scope>
    <source>
        <strain evidence="2 3">DAOM 197198</strain>
    </source>
</reference>
<evidence type="ECO:0000259" key="1">
    <source>
        <dbReference type="PROSITE" id="PS50141"/>
    </source>
</evidence>
<dbReference type="STRING" id="747089.A0A2H5TV00"/>
<dbReference type="GO" id="GO:0006382">
    <property type="term" value="P:adenosine to inosine editing"/>
    <property type="evidence" value="ECO:0007669"/>
    <property type="project" value="TreeGrafter"/>
</dbReference>
<dbReference type="PANTHER" id="PTHR10910:SF62">
    <property type="entry name" value="AT07585P-RELATED"/>
    <property type="match status" value="1"/>
</dbReference>
<dbReference type="GO" id="GO:0003726">
    <property type="term" value="F:double-stranded RNA adenosine deaminase activity"/>
    <property type="evidence" value="ECO:0007669"/>
    <property type="project" value="TreeGrafter"/>
</dbReference>
<dbReference type="Proteomes" id="UP000018888">
    <property type="component" value="Unassembled WGS sequence"/>
</dbReference>
<dbReference type="EMBL" id="AUPC02000100">
    <property type="protein sequence ID" value="POG72058.1"/>
    <property type="molecule type" value="Genomic_DNA"/>
</dbReference>
<sequence length="462" mass="52794">MVTLVLYYTCREEDMTFYSDPNFISELSLTCHQAYKSLSKKSDKPIGIQHKFEWTVLSGIIACHITDTGKYSLTCISLGSGLKCLPQSKLSKSGDLIHDSHAEVLARRGFVKFIMNELELALTSESRYFRINEHFNSETEIRDQIENKPFLLKDNRLSFHMYISQAPCGDASTTSLASIQPAELHVNSYDHLSSQDSQSEDREDGRNLNTYDKVYVAKEKEGFRRGRLDYNSLGVLRTKPGRVDSEPTLSMSCSDKIALWNVVGLQSALLSEFISPIYLSSIIVGDMFSQDSLIRALYGRIGNLNDLPHEYSLCKPVIVNTNKQFERSKFYLSSYFPNENLIPSSTAVVWFKGANSPEILVAGRKQGTVKSKKTGEYSYKTRCSVTKVCLFQKVDSLLKRMPSNLVPFNLRNFVEPQNNKTYRTYKLASKDYQTAKRMLLEQKFNQWIKCPSQMYECFNLRE</sequence>
<comment type="caution">
    <text evidence="2">The sequence shown here is derived from an EMBL/GenBank/DDBJ whole genome shotgun (WGS) entry which is preliminary data.</text>
</comment>
<protein>
    <submittedName>
        <fullName evidence="2">Adenosine deaminase/editase</fullName>
    </submittedName>
</protein>
<dbReference type="Pfam" id="PF02137">
    <property type="entry name" value="A_deamin"/>
    <property type="match status" value="1"/>
</dbReference>
<dbReference type="SMART" id="SM00552">
    <property type="entry name" value="ADEAMc"/>
    <property type="match status" value="1"/>
</dbReference>
<proteinExistence type="predicted"/>
<keyword evidence="3" id="KW-1185">Reference proteome</keyword>
<evidence type="ECO:0000313" key="3">
    <source>
        <dbReference type="Proteomes" id="UP000018888"/>
    </source>
</evidence>
<dbReference type="VEuPathDB" id="FungiDB:RhiirFUN_015891"/>
<accession>A0A2H5TV00</accession>
<dbReference type="InterPro" id="IPR002466">
    <property type="entry name" value="A_deamin"/>
</dbReference>
<dbReference type="GO" id="GO:0003725">
    <property type="term" value="F:double-stranded RNA binding"/>
    <property type="evidence" value="ECO:0007669"/>
    <property type="project" value="TreeGrafter"/>
</dbReference>
<feature type="domain" description="A to I editase" evidence="1">
    <location>
        <begin position="77"/>
        <end position="439"/>
    </location>
</feature>
<dbReference type="GO" id="GO:0005730">
    <property type="term" value="C:nucleolus"/>
    <property type="evidence" value="ECO:0007669"/>
    <property type="project" value="TreeGrafter"/>
</dbReference>
<dbReference type="GO" id="GO:0005737">
    <property type="term" value="C:cytoplasm"/>
    <property type="evidence" value="ECO:0007669"/>
    <property type="project" value="TreeGrafter"/>
</dbReference>